<dbReference type="GO" id="GO:0015562">
    <property type="term" value="F:efflux transmembrane transporter activity"/>
    <property type="evidence" value="ECO:0007669"/>
    <property type="project" value="TreeGrafter"/>
</dbReference>
<dbReference type="OrthoDB" id="2547524at2"/>
<feature type="region of interest" description="Disordered" evidence="2">
    <location>
        <begin position="253"/>
        <end position="277"/>
    </location>
</feature>
<protein>
    <submittedName>
        <fullName evidence="5">Biotin/lipoyl-binding protein</fullName>
    </submittedName>
    <submittedName>
        <fullName evidence="6">RND transporter</fullName>
    </submittedName>
</protein>
<dbReference type="SUPFAM" id="SSF111369">
    <property type="entry name" value="HlyD-like secretion proteins"/>
    <property type="match status" value="1"/>
</dbReference>
<dbReference type="Pfam" id="PF25984">
    <property type="entry name" value="BSH_YknX"/>
    <property type="match status" value="1"/>
</dbReference>
<gene>
    <name evidence="5" type="ORF">M5X16_29460</name>
    <name evidence="6" type="ORF">PC41400_28205</name>
</gene>
<keyword evidence="3" id="KW-1133">Transmembrane helix</keyword>
<dbReference type="RefSeq" id="WP_042235073.1">
    <property type="nucleotide sequence ID" value="NZ_CP026520.1"/>
</dbReference>
<dbReference type="EMBL" id="CP026520">
    <property type="protein sequence ID" value="QAV21342.1"/>
    <property type="molecule type" value="Genomic_DNA"/>
</dbReference>
<evidence type="ECO:0000256" key="3">
    <source>
        <dbReference type="SAM" id="Phobius"/>
    </source>
</evidence>
<dbReference type="KEGG" id="pchi:PC41400_28205"/>
<dbReference type="InterPro" id="IPR058639">
    <property type="entry name" value="BSH_YknX-like"/>
</dbReference>
<evidence type="ECO:0000313" key="5">
    <source>
        <dbReference type="EMBL" id="MCY9599881.1"/>
    </source>
</evidence>
<dbReference type="Proteomes" id="UP001527202">
    <property type="component" value="Unassembled WGS sequence"/>
</dbReference>
<keyword evidence="3" id="KW-0812">Transmembrane</keyword>
<dbReference type="EMBL" id="JAMDMJ010000058">
    <property type="protein sequence ID" value="MCY9599881.1"/>
    <property type="molecule type" value="Genomic_DNA"/>
</dbReference>
<dbReference type="GO" id="GO:1990281">
    <property type="term" value="C:efflux pump complex"/>
    <property type="evidence" value="ECO:0007669"/>
    <property type="project" value="TreeGrafter"/>
</dbReference>
<reference evidence="6 7" key="1">
    <citation type="submission" date="2018-01" db="EMBL/GenBank/DDBJ databases">
        <title>The whole genome sequencing and assembly of Paenibacillus chitinolyticus KCCM 41400 strain.</title>
        <authorList>
            <person name="Kim J.-Y."/>
            <person name="Park M.-K."/>
            <person name="Lee Y.-J."/>
            <person name="Yi H."/>
            <person name="Bahn Y.-S."/>
            <person name="Kim J.F."/>
            <person name="Lee D.-W."/>
        </authorList>
    </citation>
    <scope>NUCLEOTIDE SEQUENCE [LARGE SCALE GENOMIC DNA]</scope>
    <source>
        <strain evidence="6 7">KCCM 41400</strain>
    </source>
</reference>
<reference evidence="5 8" key="2">
    <citation type="submission" date="2022-05" db="EMBL/GenBank/DDBJ databases">
        <title>Genome Sequencing of Bee-Associated Microbes.</title>
        <authorList>
            <person name="Dunlap C."/>
        </authorList>
    </citation>
    <scope>NUCLEOTIDE SEQUENCE [LARGE SCALE GENOMIC DNA]</scope>
    <source>
        <strain evidence="5 8">NRRL B-23120</strain>
    </source>
</reference>
<dbReference type="Gene3D" id="2.40.420.20">
    <property type="match status" value="1"/>
</dbReference>
<feature type="compositionally biased region" description="Low complexity" evidence="2">
    <location>
        <begin position="256"/>
        <end position="275"/>
    </location>
</feature>
<organism evidence="6 7">
    <name type="scientific">Paenibacillus chitinolyticus</name>
    <dbReference type="NCBI Taxonomy" id="79263"/>
    <lineage>
        <taxon>Bacteria</taxon>
        <taxon>Bacillati</taxon>
        <taxon>Bacillota</taxon>
        <taxon>Bacilli</taxon>
        <taxon>Bacillales</taxon>
        <taxon>Paenibacillaceae</taxon>
        <taxon>Paenibacillus</taxon>
    </lineage>
</organism>
<feature type="transmembrane region" description="Helical" evidence="3">
    <location>
        <begin position="17"/>
        <end position="36"/>
    </location>
</feature>
<dbReference type="AlphaFoldDB" id="A0A410X402"/>
<accession>A0A410X402</accession>
<feature type="domain" description="YknX-like barrel-sandwich hybrid" evidence="4">
    <location>
        <begin position="79"/>
        <end position="203"/>
    </location>
</feature>
<evidence type="ECO:0000259" key="4">
    <source>
        <dbReference type="Pfam" id="PF25984"/>
    </source>
</evidence>
<dbReference type="Gene3D" id="2.40.50.100">
    <property type="match status" value="1"/>
</dbReference>
<evidence type="ECO:0000313" key="6">
    <source>
        <dbReference type="EMBL" id="QAV21342.1"/>
    </source>
</evidence>
<evidence type="ECO:0000313" key="7">
    <source>
        <dbReference type="Proteomes" id="UP000288943"/>
    </source>
</evidence>
<sequence>MEQEASKDLKRKRNIRIIAGLFIGGLILFTLFSNTLQALTLPKVRTESAVYGSLVHTLEGTGVLRPLAEEKLSNSAGWKVKAVLVKEGDRVKKGQKLVSYDSKSAERELQDETTQLEKLKIELQNAQDQFIAASTEGDELKVRSVTREMETRKLDISMQERKVTGLREALADQKDLAAPFEGVITKVNASAGTKPAGEPEIVIADSAKGYRFEFAADAALLTSLGITAGTKIEVGLGTPDQQPRLIEGTVEETAEAEPLAAGSSGAEAGESGGRTAARKSLRIQVEGPELKGGDRAVVKLTKRSVQQGFKVSSDAVHQERDGKFIYKIEEQKGALGNVFVVRRVPVRSSETNESETVIQSDSLNEKDLIILKSSEPLQDNNRVRLQ</sequence>
<keyword evidence="1" id="KW-0175">Coiled coil</keyword>
<evidence type="ECO:0000256" key="2">
    <source>
        <dbReference type="SAM" id="MobiDB-lite"/>
    </source>
</evidence>
<proteinExistence type="predicted"/>
<dbReference type="GeneID" id="95378676"/>
<feature type="coiled-coil region" evidence="1">
    <location>
        <begin position="102"/>
        <end position="136"/>
    </location>
</feature>
<dbReference type="Proteomes" id="UP000288943">
    <property type="component" value="Chromosome"/>
</dbReference>
<evidence type="ECO:0000256" key="1">
    <source>
        <dbReference type="SAM" id="Coils"/>
    </source>
</evidence>
<name>A0A410X402_9BACL</name>
<keyword evidence="8" id="KW-1185">Reference proteome</keyword>
<keyword evidence="3" id="KW-0472">Membrane</keyword>
<dbReference type="PANTHER" id="PTHR30469">
    <property type="entry name" value="MULTIDRUG RESISTANCE PROTEIN MDTA"/>
    <property type="match status" value="1"/>
</dbReference>
<evidence type="ECO:0000313" key="8">
    <source>
        <dbReference type="Proteomes" id="UP001527202"/>
    </source>
</evidence>